<keyword evidence="4 5" id="KW-0472">Membrane</keyword>
<feature type="transmembrane region" description="Helical" evidence="5">
    <location>
        <begin position="110"/>
        <end position="132"/>
    </location>
</feature>
<feature type="transmembrane region" description="Helical" evidence="5">
    <location>
        <begin position="144"/>
        <end position="163"/>
    </location>
</feature>
<dbReference type="PANTHER" id="PTHR37422:SF13">
    <property type="entry name" value="LIPOPOLYSACCHARIDE BIOSYNTHESIS PROTEIN PA4999-RELATED"/>
    <property type="match status" value="1"/>
</dbReference>
<feature type="transmembrane region" description="Helical" evidence="5">
    <location>
        <begin position="380"/>
        <end position="396"/>
    </location>
</feature>
<evidence type="ECO:0000259" key="6">
    <source>
        <dbReference type="Pfam" id="PF04932"/>
    </source>
</evidence>
<feature type="domain" description="O-antigen ligase-related" evidence="6">
    <location>
        <begin position="222"/>
        <end position="358"/>
    </location>
</feature>
<keyword evidence="7" id="KW-0436">Ligase</keyword>
<feature type="transmembrane region" description="Helical" evidence="5">
    <location>
        <begin position="261"/>
        <end position="279"/>
    </location>
</feature>
<protein>
    <submittedName>
        <fullName evidence="7">O-antigen ligase</fullName>
    </submittedName>
</protein>
<dbReference type="InterPro" id="IPR007016">
    <property type="entry name" value="O-antigen_ligase-rel_domated"/>
</dbReference>
<dbReference type="GO" id="GO:0016020">
    <property type="term" value="C:membrane"/>
    <property type="evidence" value="ECO:0007669"/>
    <property type="project" value="UniProtKB-SubCell"/>
</dbReference>
<feature type="transmembrane region" description="Helical" evidence="5">
    <location>
        <begin position="222"/>
        <end position="249"/>
    </location>
</feature>
<name>A0A7X0MNF5_9SPHN</name>
<evidence type="ECO:0000313" key="7">
    <source>
        <dbReference type="EMBL" id="MBB6505294.1"/>
    </source>
</evidence>
<evidence type="ECO:0000256" key="1">
    <source>
        <dbReference type="ARBA" id="ARBA00004141"/>
    </source>
</evidence>
<feature type="transmembrane region" description="Helical" evidence="5">
    <location>
        <begin position="343"/>
        <end position="368"/>
    </location>
</feature>
<dbReference type="RefSeq" id="WP_184506034.1">
    <property type="nucleotide sequence ID" value="NZ_JACHBT010000011.1"/>
</dbReference>
<gene>
    <name evidence="7" type="ORF">F4693_002282</name>
</gene>
<evidence type="ECO:0000256" key="4">
    <source>
        <dbReference type="ARBA" id="ARBA00023136"/>
    </source>
</evidence>
<dbReference type="InterPro" id="IPR051533">
    <property type="entry name" value="WaaL-like"/>
</dbReference>
<dbReference type="PANTHER" id="PTHR37422">
    <property type="entry name" value="TEICHURONIC ACID BIOSYNTHESIS PROTEIN TUAE"/>
    <property type="match status" value="1"/>
</dbReference>
<proteinExistence type="predicted"/>
<comment type="subcellular location">
    <subcellularLocation>
        <location evidence="1">Membrane</location>
        <topology evidence="1">Multi-pass membrane protein</topology>
    </subcellularLocation>
</comment>
<evidence type="ECO:0000256" key="5">
    <source>
        <dbReference type="SAM" id="Phobius"/>
    </source>
</evidence>
<dbReference type="EMBL" id="JACHBT010000011">
    <property type="protein sequence ID" value="MBB6505294.1"/>
    <property type="molecule type" value="Genomic_DNA"/>
</dbReference>
<evidence type="ECO:0000256" key="2">
    <source>
        <dbReference type="ARBA" id="ARBA00022692"/>
    </source>
</evidence>
<reference evidence="7 8" key="2">
    <citation type="submission" date="2020-08" db="EMBL/GenBank/DDBJ databases">
        <authorList>
            <person name="Partida-Martinez L."/>
            <person name="Huntemann M."/>
            <person name="Clum A."/>
            <person name="Wang J."/>
            <person name="Palaniappan K."/>
            <person name="Ritter S."/>
            <person name="Chen I.-M."/>
            <person name="Stamatis D."/>
            <person name="Reddy T."/>
            <person name="O'Malley R."/>
            <person name="Daum C."/>
            <person name="Shapiro N."/>
            <person name="Ivanova N."/>
            <person name="Kyrpides N."/>
            <person name="Woyke T."/>
        </authorList>
    </citation>
    <scope>NUCLEOTIDE SEQUENCE [LARGE SCALE GENOMIC DNA]</scope>
    <source>
        <strain evidence="7 8">AS3.13</strain>
    </source>
</reference>
<evidence type="ECO:0000256" key="3">
    <source>
        <dbReference type="ARBA" id="ARBA00022989"/>
    </source>
</evidence>
<evidence type="ECO:0000313" key="8">
    <source>
        <dbReference type="Proteomes" id="UP000522313"/>
    </source>
</evidence>
<feature type="transmembrane region" description="Helical" evidence="5">
    <location>
        <begin position="402"/>
        <end position="419"/>
    </location>
</feature>
<feature type="transmembrane region" description="Helical" evidence="5">
    <location>
        <begin position="16"/>
        <end position="36"/>
    </location>
</feature>
<reference evidence="7 8" key="1">
    <citation type="submission" date="2020-08" db="EMBL/GenBank/DDBJ databases">
        <title>The Agave Microbiome: Exploring the role of microbial communities in plant adaptations to desert environments.</title>
        <authorList>
            <person name="Partida-Martinez L.P."/>
        </authorList>
    </citation>
    <scope>NUCLEOTIDE SEQUENCE [LARGE SCALE GENOMIC DNA]</scope>
    <source>
        <strain evidence="7 8">AS3.13</strain>
    </source>
</reference>
<keyword evidence="2 5" id="KW-0812">Transmembrane</keyword>
<organism evidence="7 8">
    <name type="scientific">Sphingomonas endophytica</name>
    <dbReference type="NCBI Taxonomy" id="869719"/>
    <lineage>
        <taxon>Bacteria</taxon>
        <taxon>Pseudomonadati</taxon>
        <taxon>Pseudomonadota</taxon>
        <taxon>Alphaproteobacteria</taxon>
        <taxon>Sphingomonadales</taxon>
        <taxon>Sphingomonadaceae</taxon>
        <taxon>Sphingomonas</taxon>
    </lineage>
</organism>
<dbReference type="Proteomes" id="UP000522313">
    <property type="component" value="Unassembled WGS sequence"/>
</dbReference>
<sequence>MTQAATINATMTRWTLCDWLGVGLGIVMPVLAALLYPTYIHRVDPGWAEWTRLLEMPFVVAELVAIQIAVRRGYRDAALWRALPRDVKAAFGLLAIGLTVSSVFRSQHPFDSILLSLITLVHLRFCAAIHFLARGERVTDIGALFRWLTLGLGALAVLTVWRFQLPPPAAEVPGGVIEWGSALPGFISVRHFGSWTGAIAAGLMLALLYGEEEEQRIATPAYLLAAGLTCWSGTRAALLAMVVVGVVALVSLRRWPSRARLVRVAALSVLALALALLLLPDDPVFFLYAAGDAQSADMATGGRLALWHATFERWRDAPLFGWGSGSVFWEVYVGWTHTQPHNVVLQCLISWGVVGAAGALWLLGRAIVATHRTGIDDVRLLPVTGMLYSLLFMSLLEGMLHYPRFIMMIAVGFALLFAARERSMAR</sequence>
<dbReference type="AlphaFoldDB" id="A0A7X0MNF5"/>
<accession>A0A7X0MNF5</accession>
<comment type="caution">
    <text evidence="7">The sequence shown here is derived from an EMBL/GenBank/DDBJ whole genome shotgun (WGS) entry which is preliminary data.</text>
</comment>
<keyword evidence="3 5" id="KW-1133">Transmembrane helix</keyword>
<dbReference type="GO" id="GO:0016874">
    <property type="term" value="F:ligase activity"/>
    <property type="evidence" value="ECO:0007669"/>
    <property type="project" value="UniProtKB-KW"/>
</dbReference>
<dbReference type="Pfam" id="PF04932">
    <property type="entry name" value="Wzy_C"/>
    <property type="match status" value="1"/>
</dbReference>